<dbReference type="AlphaFoldDB" id="A0A1S4DKX4"/>
<dbReference type="SUPFAM" id="SSF52283">
    <property type="entry name" value="Formate/glycerate dehydrogenase catalytic domain-like"/>
    <property type="match status" value="1"/>
</dbReference>
<accession>A0A1S4DKX4</accession>
<dbReference type="RefSeq" id="XP_016514041.1">
    <property type="nucleotide sequence ID" value="XM_016658555.1"/>
</dbReference>
<proteinExistence type="predicted"/>
<dbReference type="OrthoDB" id="1722229at2759"/>
<dbReference type="PANTHER" id="PTHR23420:SF28">
    <property type="entry name" value="ADENOSYLHOMOCYSTEINASE"/>
    <property type="match status" value="1"/>
</dbReference>
<dbReference type="KEGG" id="nta:107830881"/>
<gene>
    <name evidence="1 2" type="primary">LOC107830881</name>
</gene>
<dbReference type="Gene3D" id="3.40.50.1480">
    <property type="entry name" value="Adenosylhomocysteinase-like"/>
    <property type="match status" value="1"/>
</dbReference>
<sequence>MKESLFGVSEETTTGVKRLYQMQANGSLFPAINVNDSFTKSKAIAQLELWNERATCKLEKVYVLPKHLDEKVVALHLRKLGAKLTKLTPEQAAYIRVPTEGPYKPPHYMY</sequence>
<evidence type="ECO:0000313" key="2">
    <source>
        <dbReference type="RefSeq" id="XP_016514042.1"/>
    </source>
</evidence>
<dbReference type="SMR" id="A0A1S4DKX4"/>
<evidence type="ECO:0000313" key="1">
    <source>
        <dbReference type="RefSeq" id="XP_016514041.1"/>
    </source>
</evidence>
<name>A0A1S4DKX4_TOBAC</name>
<dbReference type="PANTHER" id="PTHR23420">
    <property type="entry name" value="ADENOSYLHOMOCYSTEINASE"/>
    <property type="match status" value="1"/>
</dbReference>
<dbReference type="InterPro" id="IPR042172">
    <property type="entry name" value="Adenosylhomocyst_ase-like_sf"/>
</dbReference>
<dbReference type="RefSeq" id="XP_016514042.1">
    <property type="nucleotide sequence ID" value="XM_016658556.1"/>
</dbReference>
<dbReference type="Pfam" id="PF05221">
    <property type="entry name" value="AdoHcyase"/>
    <property type="match status" value="1"/>
</dbReference>
<organism evidence="1">
    <name type="scientific">Nicotiana tabacum</name>
    <name type="common">Common tobacco</name>
    <dbReference type="NCBI Taxonomy" id="4097"/>
    <lineage>
        <taxon>Eukaryota</taxon>
        <taxon>Viridiplantae</taxon>
        <taxon>Streptophyta</taxon>
        <taxon>Embryophyta</taxon>
        <taxon>Tracheophyta</taxon>
        <taxon>Spermatophyta</taxon>
        <taxon>Magnoliopsida</taxon>
        <taxon>eudicotyledons</taxon>
        <taxon>Gunneridae</taxon>
        <taxon>Pentapetalae</taxon>
        <taxon>asterids</taxon>
        <taxon>lamiids</taxon>
        <taxon>Solanales</taxon>
        <taxon>Solanaceae</taxon>
        <taxon>Nicotianoideae</taxon>
        <taxon>Nicotianeae</taxon>
        <taxon>Nicotiana</taxon>
    </lineage>
</organism>
<dbReference type="InterPro" id="IPR000043">
    <property type="entry name" value="Adenosylhomocysteinase-like"/>
</dbReference>
<dbReference type="STRING" id="4097.A0A1S4DKX4"/>
<reference evidence="1 2" key="1">
    <citation type="submission" date="2025-04" db="UniProtKB">
        <authorList>
            <consortium name="RefSeq"/>
        </authorList>
    </citation>
    <scope>IDENTIFICATION</scope>
</reference>
<dbReference type="PaxDb" id="4097-A0A1S4DKX4"/>
<protein>
    <submittedName>
        <fullName evidence="1 2">Adenosylhomocysteinase-like</fullName>
    </submittedName>
</protein>